<feature type="region of interest" description="Disordered" evidence="1">
    <location>
        <begin position="58"/>
        <end position="77"/>
    </location>
</feature>
<dbReference type="PANTHER" id="PTHR43685:SF2">
    <property type="entry name" value="GLYCOSYLTRANSFERASE 2-LIKE DOMAIN-CONTAINING PROTEIN"/>
    <property type="match status" value="1"/>
</dbReference>
<reference evidence="4" key="1">
    <citation type="journal article" date="2019" name="Int. J. Syst. Evol. Microbiol.">
        <title>The Global Catalogue of Microorganisms (GCM) 10K type strain sequencing project: providing services to taxonomists for standard genome sequencing and annotation.</title>
        <authorList>
            <consortium name="The Broad Institute Genomics Platform"/>
            <consortium name="The Broad Institute Genome Sequencing Center for Infectious Disease"/>
            <person name="Wu L."/>
            <person name="Ma J."/>
        </authorList>
    </citation>
    <scope>NUCLEOTIDE SEQUENCE [LARGE SCALE GENOMIC DNA]</scope>
    <source>
        <strain evidence="4">KACC 12597</strain>
    </source>
</reference>
<feature type="domain" description="Glycosyltransferase 2-like" evidence="2">
    <location>
        <begin position="114"/>
        <end position="238"/>
    </location>
</feature>
<dbReference type="InterPro" id="IPR050834">
    <property type="entry name" value="Glycosyltransf_2"/>
</dbReference>
<protein>
    <submittedName>
        <fullName evidence="3">Glycosyltransferase</fullName>
        <ecNumber evidence="3">2.4.-.-</ecNumber>
    </submittedName>
</protein>
<sequence length="643" mass="71292">MTSRTSTLNAANAAYGAGDFARAVALYEQAMAENPDLAPFYQLNLDRARQRLGMLDTQEERVSGRHAEASTVPSLPDASNRPTISLADLYREVDAVELALALNSPVPTPAPLVSVLMTAHDVAAYIEQAITSVLRQSWSNLELIVVDDASTDATWRILQRLRESDERLRCWRLNTNLGTYFAKNLALREARGAFLFFQDGDDLSHPERIRLGMAQLMRSGVMCVRGAYSRVSFPSERVLPVNGLISKLGLITLGVRREVAEAIGYFNCTTKASDEEWFERLRAYAARHGGVVADISAPTYYNALRPDSLFADMVANDPAADGHIEQRLSAERTAYAEAFRQRHRELGVEGFKAFFRFPVLRDRIPVGSGMSLLPNPRCPVVVSLCSIPEREALLRRTLETLVDQVDAVHLYLDRYPSVPEFVWDLHQKVRVVRSSEVPGLRDNGKFLPVAALDMECYFLTADDDILYPPDYVAALIERIEHYGRKAVIGVHGVLVPERAERYFSAYRKVLLFSKALERDALVNNLGSGTLGCHASLLRGLGLGHFPTSGMADLHLSLFCKQRGIPMIALARHANWLVEQPSPNATLFDEHRNADEAQSALIRCHRPWGYAAIGAAVRSATAAAPVEVAERLRALMPVLGACLR</sequence>
<evidence type="ECO:0000313" key="4">
    <source>
        <dbReference type="Proteomes" id="UP001597337"/>
    </source>
</evidence>
<dbReference type="Pfam" id="PF00535">
    <property type="entry name" value="Glycos_transf_2"/>
    <property type="match status" value="1"/>
</dbReference>
<organism evidence="3 4">
    <name type="scientific">Thiorhodococcus fuscus</name>
    <dbReference type="NCBI Taxonomy" id="527200"/>
    <lineage>
        <taxon>Bacteria</taxon>
        <taxon>Pseudomonadati</taxon>
        <taxon>Pseudomonadota</taxon>
        <taxon>Gammaproteobacteria</taxon>
        <taxon>Chromatiales</taxon>
        <taxon>Chromatiaceae</taxon>
        <taxon>Thiorhodococcus</taxon>
    </lineage>
</organism>
<dbReference type="RefSeq" id="WP_386028803.1">
    <property type="nucleotide sequence ID" value="NZ_JBHUHX010000061.1"/>
</dbReference>
<name>A0ABW4YE36_9GAMM</name>
<dbReference type="PANTHER" id="PTHR43685">
    <property type="entry name" value="GLYCOSYLTRANSFERASE"/>
    <property type="match status" value="1"/>
</dbReference>
<dbReference type="SUPFAM" id="SSF48452">
    <property type="entry name" value="TPR-like"/>
    <property type="match status" value="1"/>
</dbReference>
<keyword evidence="3" id="KW-0328">Glycosyltransferase</keyword>
<dbReference type="Gene3D" id="3.90.550.10">
    <property type="entry name" value="Spore Coat Polysaccharide Biosynthesis Protein SpsA, Chain A"/>
    <property type="match status" value="1"/>
</dbReference>
<keyword evidence="3" id="KW-0808">Transferase</keyword>
<accession>A0ABW4YE36</accession>
<dbReference type="CDD" id="cd00761">
    <property type="entry name" value="Glyco_tranf_GTA_type"/>
    <property type="match status" value="1"/>
</dbReference>
<proteinExistence type="predicted"/>
<dbReference type="InterPro" id="IPR011990">
    <property type="entry name" value="TPR-like_helical_dom_sf"/>
</dbReference>
<feature type="compositionally biased region" description="Basic and acidic residues" evidence="1">
    <location>
        <begin position="58"/>
        <end position="68"/>
    </location>
</feature>
<dbReference type="Proteomes" id="UP001597337">
    <property type="component" value="Unassembled WGS sequence"/>
</dbReference>
<gene>
    <name evidence="3" type="ORF">ACFSJC_19150</name>
</gene>
<dbReference type="InterPro" id="IPR029044">
    <property type="entry name" value="Nucleotide-diphossugar_trans"/>
</dbReference>
<dbReference type="InterPro" id="IPR001173">
    <property type="entry name" value="Glyco_trans_2-like"/>
</dbReference>
<evidence type="ECO:0000256" key="1">
    <source>
        <dbReference type="SAM" id="MobiDB-lite"/>
    </source>
</evidence>
<dbReference type="SUPFAM" id="SSF53448">
    <property type="entry name" value="Nucleotide-diphospho-sugar transferases"/>
    <property type="match status" value="2"/>
</dbReference>
<evidence type="ECO:0000259" key="2">
    <source>
        <dbReference type="Pfam" id="PF00535"/>
    </source>
</evidence>
<keyword evidence="4" id="KW-1185">Reference proteome</keyword>
<comment type="caution">
    <text evidence="3">The sequence shown here is derived from an EMBL/GenBank/DDBJ whole genome shotgun (WGS) entry which is preliminary data.</text>
</comment>
<dbReference type="GO" id="GO:0016757">
    <property type="term" value="F:glycosyltransferase activity"/>
    <property type="evidence" value="ECO:0007669"/>
    <property type="project" value="UniProtKB-KW"/>
</dbReference>
<evidence type="ECO:0000313" key="3">
    <source>
        <dbReference type="EMBL" id="MFD2113971.1"/>
    </source>
</evidence>
<dbReference type="EC" id="2.4.-.-" evidence="3"/>
<dbReference type="EMBL" id="JBHUHX010000061">
    <property type="protein sequence ID" value="MFD2113971.1"/>
    <property type="molecule type" value="Genomic_DNA"/>
</dbReference>